<dbReference type="OrthoDB" id="6619319at2"/>
<evidence type="ECO:0000259" key="5">
    <source>
        <dbReference type="PROSITE" id="PS50932"/>
    </source>
</evidence>
<keyword evidence="1" id="KW-0678">Repressor</keyword>
<reference evidence="7" key="1">
    <citation type="submission" date="2021-02" db="EMBL/GenBank/DDBJ databases">
        <title>Strain Y2R2, a novel species of the genus Halomonas.</title>
        <authorList>
            <person name="Huang H."/>
        </authorList>
    </citation>
    <scope>NUCLEOTIDE SEQUENCE</scope>
    <source>
        <strain evidence="7">Y2R2</strain>
    </source>
</reference>
<dbReference type="Gene3D" id="3.40.50.2300">
    <property type="match status" value="2"/>
</dbReference>
<dbReference type="InterPro" id="IPR046335">
    <property type="entry name" value="LacI/GalR-like_sensor"/>
</dbReference>
<dbReference type="Gene3D" id="1.10.260.40">
    <property type="entry name" value="lambda repressor-like DNA-binding domains"/>
    <property type="match status" value="1"/>
</dbReference>
<accession>A0A5C1NAM8</accession>
<evidence type="ECO:0000313" key="8">
    <source>
        <dbReference type="Proteomes" id="UP000324285"/>
    </source>
</evidence>
<dbReference type="AlphaFoldDB" id="A0A5C1NAM8"/>
<dbReference type="InterPro" id="IPR028082">
    <property type="entry name" value="Peripla_BP_I"/>
</dbReference>
<organism evidence="7 8">
    <name type="scientific">Halomonas binhaiensis</name>
    <dbReference type="NCBI Taxonomy" id="2562282"/>
    <lineage>
        <taxon>Bacteria</taxon>
        <taxon>Pseudomonadati</taxon>
        <taxon>Pseudomonadota</taxon>
        <taxon>Gammaproteobacteria</taxon>
        <taxon>Oceanospirillales</taxon>
        <taxon>Halomonadaceae</taxon>
        <taxon>Halomonas</taxon>
    </lineage>
</organism>
<keyword evidence="8" id="KW-1185">Reference proteome</keyword>
<dbReference type="Pfam" id="PF00356">
    <property type="entry name" value="LacI"/>
    <property type="match status" value="1"/>
</dbReference>
<protein>
    <submittedName>
        <fullName evidence="7">LacI family DNA-binding transcriptional regulator</fullName>
    </submittedName>
</protein>
<dbReference type="SUPFAM" id="SSF53822">
    <property type="entry name" value="Periplasmic binding protein-like I"/>
    <property type="match status" value="1"/>
</dbReference>
<feature type="domain" description="HTH lacI-type" evidence="5">
    <location>
        <begin position="6"/>
        <end position="62"/>
    </location>
</feature>
<dbReference type="PANTHER" id="PTHR30146">
    <property type="entry name" value="LACI-RELATED TRANSCRIPTIONAL REPRESSOR"/>
    <property type="match status" value="1"/>
</dbReference>
<evidence type="ECO:0000259" key="6">
    <source>
        <dbReference type="PROSITE" id="PS50943"/>
    </source>
</evidence>
<dbReference type="InterPro" id="IPR001387">
    <property type="entry name" value="Cro/C1-type_HTH"/>
</dbReference>
<dbReference type="CDD" id="cd06288">
    <property type="entry name" value="PBP1_sucrose_transcription_regulator"/>
    <property type="match status" value="1"/>
</dbReference>
<dbReference type="SUPFAM" id="SSF47413">
    <property type="entry name" value="lambda repressor-like DNA-binding domains"/>
    <property type="match status" value="1"/>
</dbReference>
<dbReference type="Pfam" id="PF13377">
    <property type="entry name" value="Peripla_BP_3"/>
    <property type="match status" value="1"/>
</dbReference>
<dbReference type="GO" id="GO:0000976">
    <property type="term" value="F:transcription cis-regulatory region binding"/>
    <property type="evidence" value="ECO:0007669"/>
    <property type="project" value="TreeGrafter"/>
</dbReference>
<dbReference type="PROSITE" id="PS50943">
    <property type="entry name" value="HTH_CROC1"/>
    <property type="match status" value="1"/>
</dbReference>
<dbReference type="Proteomes" id="UP000324285">
    <property type="component" value="Chromosome"/>
</dbReference>
<dbReference type="SMART" id="SM00354">
    <property type="entry name" value="HTH_LACI"/>
    <property type="match status" value="1"/>
</dbReference>
<dbReference type="InterPro" id="IPR010982">
    <property type="entry name" value="Lambda_DNA-bd_dom_sf"/>
</dbReference>
<dbReference type="RefSeq" id="WP_149283648.1">
    <property type="nucleotide sequence ID" value="NZ_CP038437.2"/>
</dbReference>
<gene>
    <name evidence="7" type="ORF">E4T21_03735</name>
</gene>
<keyword evidence="3 7" id="KW-0238">DNA-binding</keyword>
<evidence type="ECO:0000256" key="4">
    <source>
        <dbReference type="ARBA" id="ARBA00023163"/>
    </source>
</evidence>
<evidence type="ECO:0000256" key="3">
    <source>
        <dbReference type="ARBA" id="ARBA00023125"/>
    </source>
</evidence>
<sequence>MKKKRISQADVAREAGVSVTTVNLVLNGRQNTRISEEAAERVRLAAEKLNYSTDPIARSLRTGQTRSLAFISDNVTVTRYASAMIRGVLDAAEARGYTVLMAEIGDHLERQGSIVESMLERRVDGLLFGFMSARKIDLPALLPDTRTILINATAEGLPSILPAEHEAGTAAVNCLLAAGHKRIAFIGRSEKVYDPYLSVTIPRRYAGIDEAMQAAGLSFVAEFQGHEWEPELGYEGTLRLLDDGAKFTALLAANDRVAFGAYRALQERGLTVPGDVAVMSFDDEQLATYLHPQLTTMRLPYREMGYLGVEMLLADAPTEPGSETLVPMPLVERSSIIRR</sequence>
<name>A0A5C1NAM8_9GAMM</name>
<dbReference type="GO" id="GO:0003700">
    <property type="term" value="F:DNA-binding transcription factor activity"/>
    <property type="evidence" value="ECO:0007669"/>
    <property type="project" value="TreeGrafter"/>
</dbReference>
<proteinExistence type="predicted"/>
<feature type="domain" description="HTH cro/C1-type" evidence="6">
    <location>
        <begin position="2"/>
        <end position="56"/>
    </location>
</feature>
<keyword evidence="2" id="KW-0805">Transcription regulation</keyword>
<evidence type="ECO:0000256" key="1">
    <source>
        <dbReference type="ARBA" id="ARBA00022491"/>
    </source>
</evidence>
<evidence type="ECO:0000256" key="2">
    <source>
        <dbReference type="ARBA" id="ARBA00023015"/>
    </source>
</evidence>
<dbReference type="PANTHER" id="PTHR30146:SF148">
    <property type="entry name" value="HTH-TYPE TRANSCRIPTIONAL REPRESSOR PURR-RELATED"/>
    <property type="match status" value="1"/>
</dbReference>
<evidence type="ECO:0000313" key="7">
    <source>
        <dbReference type="EMBL" id="QEM80762.1"/>
    </source>
</evidence>
<dbReference type="KEGG" id="hbh:E4T21_03735"/>
<dbReference type="PROSITE" id="PS50932">
    <property type="entry name" value="HTH_LACI_2"/>
    <property type="match status" value="1"/>
</dbReference>
<keyword evidence="4" id="KW-0804">Transcription</keyword>
<dbReference type="InterPro" id="IPR000843">
    <property type="entry name" value="HTH_LacI"/>
</dbReference>
<dbReference type="EMBL" id="CP038437">
    <property type="protein sequence ID" value="QEM80762.1"/>
    <property type="molecule type" value="Genomic_DNA"/>
</dbReference>
<dbReference type="CDD" id="cd01392">
    <property type="entry name" value="HTH_LacI"/>
    <property type="match status" value="1"/>
</dbReference>